<evidence type="ECO:0000313" key="3">
    <source>
        <dbReference type="WormBase" id="Bm8869"/>
    </source>
</evidence>
<name>A0A0J9Y8Y2_BRUMA</name>
<evidence type="ECO:0000313" key="2">
    <source>
        <dbReference type="EMBL" id="CDQ04773.1"/>
    </source>
</evidence>
<reference evidence="2" key="1">
    <citation type="journal article" date="2007" name="Science">
        <title>Draft genome of the filarial nematode parasite Brugia malayi.</title>
        <authorList>
            <person name="Ghedin E."/>
            <person name="Wang S."/>
            <person name="Spiro D."/>
            <person name="Caler E."/>
            <person name="Zhao Q."/>
            <person name="Crabtree J."/>
            <person name="Allen J.E."/>
            <person name="Delcher A.L."/>
            <person name="Guiliano D.B."/>
            <person name="Miranda-Saavedra D."/>
            <person name="Angiuoli S.V."/>
            <person name="Creasy T."/>
            <person name="Amedeo P."/>
            <person name="Haas B."/>
            <person name="El-Sayed N.M."/>
            <person name="Wortman J.R."/>
            <person name="Feldblyum T."/>
            <person name="Tallon L."/>
            <person name="Schatz M."/>
            <person name="Shumway M."/>
            <person name="Koo H."/>
            <person name="Salzberg S.L."/>
            <person name="Schobel S."/>
            <person name="Pertea M."/>
            <person name="Pop M."/>
            <person name="White O."/>
            <person name="Barton G.J."/>
            <person name="Carlow C.K."/>
            <person name="Crawford M.J."/>
            <person name="Daub J."/>
            <person name="Dimmic M.W."/>
            <person name="Estes C.F."/>
            <person name="Foster J.M."/>
            <person name="Ganatra M."/>
            <person name="Gregory W.F."/>
            <person name="Johnson N.M."/>
            <person name="Jin J."/>
            <person name="Komuniecki R."/>
            <person name="Korf I."/>
            <person name="Kumar S."/>
            <person name="Laney S."/>
            <person name="Li B.W."/>
            <person name="Li W."/>
            <person name="Lindblom T.H."/>
            <person name="Lustigman S."/>
            <person name="Ma D."/>
            <person name="Maina C.V."/>
            <person name="Martin D.M."/>
            <person name="McCarter J.P."/>
            <person name="McReynolds L."/>
            <person name="Mitreva M."/>
            <person name="Nutman T.B."/>
            <person name="Parkinson J."/>
            <person name="Peregrin-Alvarez J.M."/>
            <person name="Poole C."/>
            <person name="Ren Q."/>
            <person name="Saunders L."/>
            <person name="Sluder A.E."/>
            <person name="Smith K."/>
            <person name="Stanke M."/>
            <person name="Unnasch T.R."/>
            <person name="Ware J."/>
            <person name="Wei A.D."/>
            <person name="Weil G."/>
            <person name="Williams D.J."/>
            <person name="Zhang Y."/>
            <person name="Williams S.A."/>
            <person name="Fraser-Liggett C."/>
            <person name="Slatko B."/>
            <person name="Blaxter M.L."/>
            <person name="Scott A.L."/>
        </authorList>
    </citation>
    <scope>NUCLEOTIDE SEQUENCE</scope>
    <source>
        <strain evidence="2">FR3</strain>
    </source>
</reference>
<dbReference type="WormBase" id="Bm8869">
    <property type="protein sequence ID" value="BM48651"/>
    <property type="gene ID" value="WBGene00229130"/>
</dbReference>
<keyword evidence="1" id="KW-0732">Signal</keyword>
<reference evidence="2" key="2">
    <citation type="submission" date="2012-12" db="EMBL/GenBank/DDBJ databases">
        <authorList>
            <person name="Gao Y.W."/>
            <person name="Fan S.T."/>
            <person name="Sun H.T."/>
            <person name="Wang Z."/>
            <person name="Gao X.L."/>
            <person name="Li Y.G."/>
            <person name="Wang T.C."/>
            <person name="Zhang K."/>
            <person name="Xu W.W."/>
            <person name="Yu Z.J."/>
            <person name="Xia X.Z."/>
        </authorList>
    </citation>
    <scope>NUCLEOTIDE SEQUENCE</scope>
    <source>
        <strain evidence="2">FR3</strain>
    </source>
</reference>
<protein>
    <submittedName>
        <fullName evidence="2">Bm8869</fullName>
    </submittedName>
</protein>
<accession>A0A0J9Y8Y2</accession>
<proteinExistence type="predicted"/>
<dbReference type="EMBL" id="LN856752">
    <property type="protein sequence ID" value="CDQ04773.1"/>
    <property type="molecule type" value="Genomic_DNA"/>
</dbReference>
<organism evidence="2">
    <name type="scientific">Brugia malayi</name>
    <name type="common">Filarial nematode worm</name>
    <dbReference type="NCBI Taxonomy" id="6279"/>
    <lineage>
        <taxon>Eukaryota</taxon>
        <taxon>Metazoa</taxon>
        <taxon>Ecdysozoa</taxon>
        <taxon>Nematoda</taxon>
        <taxon>Chromadorea</taxon>
        <taxon>Rhabditida</taxon>
        <taxon>Spirurina</taxon>
        <taxon>Spiruromorpha</taxon>
        <taxon>Filarioidea</taxon>
        <taxon>Onchocercidae</taxon>
        <taxon>Brugia</taxon>
    </lineage>
</organism>
<feature type="chain" id="PRO_5012000349" evidence="1">
    <location>
        <begin position="16"/>
        <end position="407"/>
    </location>
</feature>
<evidence type="ECO:0000256" key="1">
    <source>
        <dbReference type="SAM" id="SignalP"/>
    </source>
</evidence>
<feature type="signal peptide" evidence="1">
    <location>
        <begin position="1"/>
        <end position="15"/>
    </location>
</feature>
<dbReference type="OMA" id="NYQTIAF"/>
<dbReference type="AlphaFoldDB" id="A0A0J9Y8Y2"/>
<sequence length="407" mass="46166">MILKFIVLTFVTSHAIPTDIISTTEGVDDKTYNETEIQYVNKLLEKVFVCTPVGEAIAQHLANDDLENMALALLINLPVMCEAANFVLNRRSKMLHYRDSKITPSYLVEAFKRISEINCTDDAYRCSAIDYLWSPNHAILFNSEKPINITGIAAFCYILVITPQKDHLKIFRKVVMGNNGSFVPDEIKGSPMNGVIIPWMPSSLDINLKYVSVMKIRSDDSYNSYQSLKSDEDEVKLIILICSDDERTRENAISRALNATEMIREDLGNAPICVVAQSDTRENVRESLGWYRDSSVIVFYGLDISASTLLVDTKDDKILKAKFEDWKEEFFFLDNYQTIAFHFTMVNGNEPENSEEIFSEIFPHIPLSTLRLLNDSSSIVGLNYQIGTEFRFLAGPTYAIVGFRKFG</sequence>
<gene>
    <name evidence="2 3" type="ORF">Bm8869</name>
    <name evidence="2" type="ORF">BM_Bm8869</name>
</gene>